<comment type="caution">
    <text evidence="1">The sequence shown here is derived from an EMBL/GenBank/DDBJ whole genome shotgun (WGS) entry which is preliminary data.</text>
</comment>
<protein>
    <submittedName>
        <fullName evidence="1">Transcription initiation factor TFIID subunit 1 isoform X1</fullName>
    </submittedName>
</protein>
<dbReference type="GO" id="GO:0003743">
    <property type="term" value="F:translation initiation factor activity"/>
    <property type="evidence" value="ECO:0007669"/>
    <property type="project" value="UniProtKB-KW"/>
</dbReference>
<organism evidence="1 2">
    <name type="scientific">Cucumis melo var. makuwa</name>
    <name type="common">Oriental melon</name>
    <dbReference type="NCBI Taxonomy" id="1194695"/>
    <lineage>
        <taxon>Eukaryota</taxon>
        <taxon>Viridiplantae</taxon>
        <taxon>Streptophyta</taxon>
        <taxon>Embryophyta</taxon>
        <taxon>Tracheophyta</taxon>
        <taxon>Spermatophyta</taxon>
        <taxon>Magnoliopsida</taxon>
        <taxon>eudicotyledons</taxon>
        <taxon>Gunneridae</taxon>
        <taxon>Pentapetalae</taxon>
        <taxon>rosids</taxon>
        <taxon>fabids</taxon>
        <taxon>Cucurbitales</taxon>
        <taxon>Cucurbitaceae</taxon>
        <taxon>Benincaseae</taxon>
        <taxon>Cucumis</taxon>
    </lineage>
</organism>
<dbReference type="GO" id="GO:0004402">
    <property type="term" value="F:histone acetyltransferase activity"/>
    <property type="evidence" value="ECO:0007669"/>
    <property type="project" value="InterPro"/>
</dbReference>
<dbReference type="PANTHER" id="PTHR13900">
    <property type="entry name" value="TRANSCRIPTION INITIATION FACTOR TFIID"/>
    <property type="match status" value="1"/>
</dbReference>
<dbReference type="AlphaFoldDB" id="A0A5D3CK64"/>
<accession>A0A5D3CK64</accession>
<dbReference type="EMBL" id="SSTD01010688">
    <property type="protein sequence ID" value="TYK11578.1"/>
    <property type="molecule type" value="Genomic_DNA"/>
</dbReference>
<gene>
    <name evidence="1" type="ORF">E5676_scaffold263G00150</name>
</gene>
<proteinExistence type="predicted"/>
<keyword evidence="1" id="KW-0396">Initiation factor</keyword>
<evidence type="ECO:0000313" key="2">
    <source>
        <dbReference type="Proteomes" id="UP000321947"/>
    </source>
</evidence>
<dbReference type="GO" id="GO:0017025">
    <property type="term" value="F:TBP-class protein binding"/>
    <property type="evidence" value="ECO:0007669"/>
    <property type="project" value="InterPro"/>
</dbReference>
<dbReference type="PANTHER" id="PTHR13900:SF0">
    <property type="entry name" value="TRANSCRIPTION INITIATION FACTOR TFIID SUBUNIT 1"/>
    <property type="match status" value="1"/>
</dbReference>
<dbReference type="GO" id="GO:0051123">
    <property type="term" value="P:RNA polymerase II preinitiation complex assembly"/>
    <property type="evidence" value="ECO:0007669"/>
    <property type="project" value="TreeGrafter"/>
</dbReference>
<name>A0A5D3CK64_CUCMM</name>
<reference evidence="1 2" key="1">
    <citation type="submission" date="2019-08" db="EMBL/GenBank/DDBJ databases">
        <title>Draft genome sequences of two oriental melons (Cucumis melo L. var makuwa).</title>
        <authorList>
            <person name="Kwon S.-Y."/>
        </authorList>
    </citation>
    <scope>NUCLEOTIDE SEQUENCE [LARGE SCALE GENOMIC DNA]</scope>
    <source>
        <strain evidence="2">cv. Chang Bougi</strain>
        <tissue evidence="1">Leaf</tissue>
    </source>
</reference>
<keyword evidence="1" id="KW-0648">Protein biosynthesis</keyword>
<dbReference type="InterPro" id="IPR040240">
    <property type="entry name" value="TAF1"/>
</dbReference>
<dbReference type="GO" id="GO:0016251">
    <property type="term" value="F:RNA polymerase II general transcription initiation factor activity"/>
    <property type="evidence" value="ECO:0007669"/>
    <property type="project" value="InterPro"/>
</dbReference>
<sequence>MSVTSIIGLGKLHASPCAKHQSGSDSSSLIFYEYVGYPPARSFHVFQPPYQSVRGHFTIRVCSKVNKKGWSSFCQMLEKLVDIVDYTGWFSDNSTKVPSRSPVEKVSYVEMVKSNNSNKTGPSLDQGSLSDLIGVEGKWHTWGNFHLKFEKWDNMKHNRPLVLKEYGGWLKLQMESLDDRLLEEPKFSIFINGKPSCRIIATRGICQGDPLLPFLFLLCCGAIRSAMVPPHQAAIGINYDAKAEDAVDYEDIDEEYDGPEIEAVGEEDHLLPRREYFSAEVSLATLEPTAPVFDDEDYDEDFEKVPDIVNNSVEPQIIHASGFCHHSLH</sequence>
<dbReference type="GO" id="GO:0005669">
    <property type="term" value="C:transcription factor TFIID complex"/>
    <property type="evidence" value="ECO:0007669"/>
    <property type="project" value="InterPro"/>
</dbReference>
<evidence type="ECO:0000313" key="1">
    <source>
        <dbReference type="EMBL" id="TYK11578.1"/>
    </source>
</evidence>
<dbReference type="Proteomes" id="UP000321947">
    <property type="component" value="Unassembled WGS sequence"/>
</dbReference>